<dbReference type="PROSITE" id="PS51913">
    <property type="entry name" value="HTH_HARE"/>
    <property type="match status" value="1"/>
</dbReference>
<keyword evidence="10" id="KW-1185">Reference proteome</keyword>
<dbReference type="Proteomes" id="UP001208656">
    <property type="component" value="Unassembled WGS sequence"/>
</dbReference>
<dbReference type="HAMAP" id="MF_00357">
    <property type="entry name" value="RNApol_bact_RpoE"/>
    <property type="match status" value="1"/>
</dbReference>
<evidence type="ECO:0000256" key="3">
    <source>
        <dbReference type="ARBA" id="ARBA00022679"/>
    </source>
</evidence>
<feature type="region of interest" description="Disordered" evidence="7">
    <location>
        <begin position="132"/>
        <end position="176"/>
    </location>
</feature>
<evidence type="ECO:0000256" key="4">
    <source>
        <dbReference type="ARBA" id="ARBA00022695"/>
    </source>
</evidence>
<evidence type="ECO:0000256" key="1">
    <source>
        <dbReference type="ARBA" id="ARBA00009828"/>
    </source>
</evidence>
<accession>A0ABT2WEJ4</accession>
<evidence type="ECO:0000256" key="2">
    <source>
        <dbReference type="ARBA" id="ARBA00022478"/>
    </source>
</evidence>
<dbReference type="NCBIfam" id="TIGR04567">
    <property type="entry name" value="RNAP_delt_lowGC"/>
    <property type="match status" value="1"/>
</dbReference>
<keyword evidence="3 6" id="KW-0808">Transferase</keyword>
<evidence type="ECO:0000313" key="9">
    <source>
        <dbReference type="EMBL" id="MCU9593892.1"/>
    </source>
</evidence>
<reference evidence="9 10" key="1">
    <citation type="submission" date="2022-10" db="EMBL/GenBank/DDBJ databases">
        <title>Description of Fervidibacillus gen. nov. in the family Fervidibacillaceae fam. nov. with two species, Fervidibacillus albus sp. nov., and Fervidibacillus halotolerans sp. nov., isolated from tidal flat sediments.</title>
        <authorList>
            <person name="Kwon K.K."/>
            <person name="Yang S.-H."/>
        </authorList>
    </citation>
    <scope>NUCLEOTIDE SEQUENCE [LARGE SCALE GENOMIC DNA]</scope>
    <source>
        <strain evidence="9 10">DSM 23332</strain>
    </source>
</reference>
<dbReference type="RefSeq" id="WP_263061278.1">
    <property type="nucleotide sequence ID" value="NZ_JAOUSE010000010.1"/>
</dbReference>
<dbReference type="Pfam" id="PF05066">
    <property type="entry name" value="HARE-HTH"/>
    <property type="match status" value="1"/>
</dbReference>
<keyword evidence="4 6" id="KW-0548">Nucleotidyltransferase</keyword>
<evidence type="ECO:0000259" key="8">
    <source>
        <dbReference type="PROSITE" id="PS51913"/>
    </source>
</evidence>
<comment type="caution">
    <text evidence="9">The sequence shown here is derived from an EMBL/GenBank/DDBJ whole genome shotgun (WGS) entry which is preliminary data.</text>
</comment>
<evidence type="ECO:0000256" key="7">
    <source>
        <dbReference type="SAM" id="MobiDB-lite"/>
    </source>
</evidence>
<evidence type="ECO:0000256" key="5">
    <source>
        <dbReference type="ARBA" id="ARBA00023163"/>
    </source>
</evidence>
<dbReference type="EMBL" id="JAOUSE010000010">
    <property type="protein sequence ID" value="MCU9593892.1"/>
    <property type="molecule type" value="Genomic_DNA"/>
</dbReference>
<comment type="function">
    <text evidence="6">Participates in both the initiation and recycling phases of transcription. In the presence of the delta subunit, RNAP displays an increased specificity of transcription, a decreased affinity for nucleic acids, and an increased efficiency of RNA synthesis because of enhanced recycling.</text>
</comment>
<keyword evidence="2 6" id="KW-0240">DNA-directed RNA polymerase</keyword>
<feature type="domain" description="HTH HARE-type" evidence="8">
    <location>
        <begin position="14"/>
        <end position="81"/>
    </location>
</feature>
<evidence type="ECO:0000313" key="10">
    <source>
        <dbReference type="Proteomes" id="UP001208656"/>
    </source>
</evidence>
<protein>
    <recommendedName>
        <fullName evidence="6">Probable DNA-directed RNA polymerase subunit delta</fullName>
    </recommendedName>
    <alternativeName>
        <fullName evidence="6">RNAP delta factor</fullName>
    </alternativeName>
</protein>
<comment type="subunit">
    <text evidence="6">RNAP is composed of a core of 2 alpha, a beta and a beta' subunits. The core is associated with a delta subunit and one of several sigma factors.</text>
</comment>
<dbReference type="GO" id="GO:0000428">
    <property type="term" value="C:DNA-directed RNA polymerase complex"/>
    <property type="evidence" value="ECO:0007669"/>
    <property type="project" value="UniProtKB-KW"/>
</dbReference>
<keyword evidence="5 6" id="KW-0804">Transcription</keyword>
<dbReference type="InterPro" id="IPR038087">
    <property type="entry name" value="RNAP_delta_N_dom_sf"/>
</dbReference>
<dbReference type="GO" id="GO:0003899">
    <property type="term" value="F:DNA-directed RNA polymerase activity"/>
    <property type="evidence" value="ECO:0007669"/>
    <property type="project" value="UniProtKB-EC"/>
</dbReference>
<evidence type="ECO:0000256" key="6">
    <source>
        <dbReference type="HAMAP-Rule" id="MF_00357"/>
    </source>
</evidence>
<dbReference type="InterPro" id="IPR007759">
    <property type="entry name" value="Asxl_HARE-HTH"/>
</dbReference>
<dbReference type="Gene3D" id="1.10.10.1250">
    <property type="entry name" value="RNA polymerase, subunit delta, N-terminal domain"/>
    <property type="match status" value="1"/>
</dbReference>
<dbReference type="InterPro" id="IPR029757">
    <property type="entry name" value="RpoE"/>
</dbReference>
<proteinExistence type="inferred from homology"/>
<gene>
    <name evidence="6 9" type="primary">rpoE</name>
    <name evidence="9" type="ORF">OEV82_05435</name>
</gene>
<name>A0ABT2WEJ4_9BACI</name>
<comment type="similarity">
    <text evidence="1 6">Belongs to the RpoE family.</text>
</comment>
<sequence>MNFSELTKEELHELSLIEITYYILSEKKQPMAFNDLVDEIAELLGSTKEEIVDKIAQFYTDLNIDGRFLNVGGNTWGIKAWYSVDQFEDDIVPTVKRKKKKAKILDDEFDDEFDELDDEDLDLYDDELDDENLLDDDLEEDLDDVDDEFDEEDDLLIDDEFDDEELDLDEDINEED</sequence>
<organism evidence="9 10">
    <name type="scientific">Pallidibacillus thermolactis</name>
    <dbReference type="NCBI Taxonomy" id="251051"/>
    <lineage>
        <taxon>Bacteria</taxon>
        <taxon>Bacillati</taxon>
        <taxon>Bacillota</taxon>
        <taxon>Bacilli</taxon>
        <taxon>Bacillales</taxon>
        <taxon>Bacillaceae</taxon>
        <taxon>Pallidibacillus</taxon>
    </lineage>
</organism>